<accession>A0AAW1VBH3</accession>
<comment type="caution">
    <text evidence="2">The sequence shown here is derived from an EMBL/GenBank/DDBJ whole genome shotgun (WGS) entry which is preliminary data.</text>
</comment>
<gene>
    <name evidence="2" type="ORF">WA026_023336</name>
</gene>
<reference evidence="2 3" key="1">
    <citation type="submission" date="2023-03" db="EMBL/GenBank/DDBJ databases">
        <title>Genome insight into feeding habits of ladybird beetles.</title>
        <authorList>
            <person name="Li H.-S."/>
            <person name="Huang Y.-H."/>
            <person name="Pang H."/>
        </authorList>
    </citation>
    <scope>NUCLEOTIDE SEQUENCE [LARGE SCALE GENOMIC DNA]</scope>
    <source>
        <strain evidence="2">SYSU_2023b</strain>
        <tissue evidence="2">Whole body</tissue>
    </source>
</reference>
<dbReference type="EMBL" id="JARQZJ010000144">
    <property type="protein sequence ID" value="KAK9893036.1"/>
    <property type="molecule type" value="Genomic_DNA"/>
</dbReference>
<name>A0AAW1VBH3_9CUCU</name>
<dbReference type="AlphaFoldDB" id="A0AAW1VBH3"/>
<evidence type="ECO:0000313" key="3">
    <source>
        <dbReference type="Proteomes" id="UP001431783"/>
    </source>
</evidence>
<dbReference type="Proteomes" id="UP001431783">
    <property type="component" value="Unassembled WGS sequence"/>
</dbReference>
<proteinExistence type="predicted"/>
<evidence type="ECO:0000256" key="1">
    <source>
        <dbReference type="SAM" id="MobiDB-lite"/>
    </source>
</evidence>
<keyword evidence="3" id="KW-1185">Reference proteome</keyword>
<feature type="region of interest" description="Disordered" evidence="1">
    <location>
        <begin position="1"/>
        <end position="25"/>
    </location>
</feature>
<protein>
    <submittedName>
        <fullName evidence="2">Uncharacterized protein</fullName>
    </submittedName>
</protein>
<organism evidence="2 3">
    <name type="scientific">Henosepilachna vigintioctopunctata</name>
    <dbReference type="NCBI Taxonomy" id="420089"/>
    <lineage>
        <taxon>Eukaryota</taxon>
        <taxon>Metazoa</taxon>
        <taxon>Ecdysozoa</taxon>
        <taxon>Arthropoda</taxon>
        <taxon>Hexapoda</taxon>
        <taxon>Insecta</taxon>
        <taxon>Pterygota</taxon>
        <taxon>Neoptera</taxon>
        <taxon>Endopterygota</taxon>
        <taxon>Coleoptera</taxon>
        <taxon>Polyphaga</taxon>
        <taxon>Cucujiformia</taxon>
        <taxon>Coccinelloidea</taxon>
        <taxon>Coccinellidae</taxon>
        <taxon>Epilachninae</taxon>
        <taxon>Epilachnini</taxon>
        <taxon>Henosepilachna</taxon>
    </lineage>
</organism>
<feature type="compositionally biased region" description="Basic and acidic residues" evidence="1">
    <location>
        <begin position="9"/>
        <end position="18"/>
    </location>
</feature>
<sequence>MKQSFYDNRLVDGQHREGEQEETNQQFNHIALKTRPLAKLLIAIREIDVNVSILKKFLTPNAYYTVVKTIKILGGYRDGFFRAPSTASAVESYKSFGGYGNDLVRAPSTSSACKVIYVTTKLIALIQKALYNFPTNRDTKILNIAAQDEIIILYANRLVDGYHGKKHRKKEIKVAELLIAICEIDVNVTNLKEVSDPKHYYTAVKAIKVLGVKEMASSENLPLTQRAVHS</sequence>
<evidence type="ECO:0000313" key="2">
    <source>
        <dbReference type="EMBL" id="KAK9893036.1"/>
    </source>
</evidence>